<name>A0A0A8YNS9_ARUDO</name>
<organism evidence="2">
    <name type="scientific">Arundo donax</name>
    <name type="common">Giant reed</name>
    <name type="synonym">Donax arundinaceus</name>
    <dbReference type="NCBI Taxonomy" id="35708"/>
    <lineage>
        <taxon>Eukaryota</taxon>
        <taxon>Viridiplantae</taxon>
        <taxon>Streptophyta</taxon>
        <taxon>Embryophyta</taxon>
        <taxon>Tracheophyta</taxon>
        <taxon>Spermatophyta</taxon>
        <taxon>Magnoliopsida</taxon>
        <taxon>Liliopsida</taxon>
        <taxon>Poales</taxon>
        <taxon>Poaceae</taxon>
        <taxon>PACMAD clade</taxon>
        <taxon>Arundinoideae</taxon>
        <taxon>Arundineae</taxon>
        <taxon>Arundo</taxon>
    </lineage>
</organism>
<accession>A0A0A8YNS9</accession>
<reference evidence="2" key="2">
    <citation type="journal article" date="2015" name="Data Brief">
        <title>Shoot transcriptome of the giant reed, Arundo donax.</title>
        <authorList>
            <person name="Barrero R.A."/>
            <person name="Guerrero F.D."/>
            <person name="Moolhuijzen P."/>
            <person name="Goolsby J.A."/>
            <person name="Tidwell J."/>
            <person name="Bellgard S.E."/>
            <person name="Bellgard M.I."/>
        </authorList>
    </citation>
    <scope>NUCLEOTIDE SEQUENCE</scope>
    <source>
        <tissue evidence="2">Shoot tissue taken approximately 20 cm above the soil surface</tissue>
    </source>
</reference>
<evidence type="ECO:0000313" key="2">
    <source>
        <dbReference type="EMBL" id="JAD28449.1"/>
    </source>
</evidence>
<evidence type="ECO:0000256" key="1">
    <source>
        <dbReference type="SAM" id="MobiDB-lite"/>
    </source>
</evidence>
<feature type="compositionally biased region" description="Basic and acidic residues" evidence="1">
    <location>
        <begin position="16"/>
        <end position="33"/>
    </location>
</feature>
<proteinExistence type="predicted"/>
<feature type="region of interest" description="Disordered" evidence="1">
    <location>
        <begin position="1"/>
        <end position="33"/>
    </location>
</feature>
<reference evidence="2" key="1">
    <citation type="submission" date="2014-09" db="EMBL/GenBank/DDBJ databases">
        <authorList>
            <person name="Magalhaes I.L.F."/>
            <person name="Oliveira U."/>
            <person name="Santos F.R."/>
            <person name="Vidigal T.H.D.A."/>
            <person name="Brescovit A.D."/>
            <person name="Santos A.J."/>
        </authorList>
    </citation>
    <scope>NUCLEOTIDE SEQUENCE</scope>
    <source>
        <tissue evidence="2">Shoot tissue taken approximately 20 cm above the soil surface</tissue>
    </source>
</reference>
<feature type="compositionally biased region" description="Low complexity" evidence="1">
    <location>
        <begin position="1"/>
        <end position="13"/>
    </location>
</feature>
<protein>
    <submittedName>
        <fullName evidence="2">ASA2</fullName>
    </submittedName>
</protein>
<sequence>MPSLLGRRNSSSSGRRRMDATCCRSRDASSRIT</sequence>
<dbReference type="AlphaFoldDB" id="A0A0A8YNS9"/>
<dbReference type="EMBL" id="GBRH01269446">
    <property type="protein sequence ID" value="JAD28449.1"/>
    <property type="molecule type" value="Transcribed_RNA"/>
</dbReference>